<dbReference type="AlphaFoldDB" id="A0AAV0RDR2"/>
<name>A0AAV0RDR2_9ROSI</name>
<keyword evidence="2" id="KW-0328">Glycosyltransferase</keyword>
<evidence type="ECO:0000313" key="3">
    <source>
        <dbReference type="EMBL" id="CAI0554433.1"/>
    </source>
</evidence>
<accession>A0AAV0RDR2</accession>
<keyword evidence="2" id="KW-0808">Transferase</keyword>
<dbReference type="SUPFAM" id="SSF53756">
    <property type="entry name" value="UDP-Glycosyltransferase/glycogen phosphorylase"/>
    <property type="match status" value="1"/>
</dbReference>
<dbReference type="GO" id="GO:0035251">
    <property type="term" value="F:UDP-glucosyltransferase activity"/>
    <property type="evidence" value="ECO:0007669"/>
    <property type="project" value="TreeGrafter"/>
</dbReference>
<evidence type="ECO:0000256" key="2">
    <source>
        <dbReference type="ARBA" id="ARBA00022676"/>
    </source>
</evidence>
<dbReference type="Proteomes" id="UP001154282">
    <property type="component" value="Unassembled WGS sequence"/>
</dbReference>
<gene>
    <name evidence="3" type="ORF">LITE_LOCUS47198</name>
</gene>
<dbReference type="PANTHER" id="PTHR48047:SF19">
    <property type="entry name" value="GLYCOSYLTRANSFERASE"/>
    <property type="match status" value="1"/>
</dbReference>
<dbReference type="Gene3D" id="3.40.50.2000">
    <property type="entry name" value="Glycogen Phosphorylase B"/>
    <property type="match status" value="1"/>
</dbReference>
<reference evidence="3" key="1">
    <citation type="submission" date="2022-08" db="EMBL/GenBank/DDBJ databases">
        <authorList>
            <person name="Gutierrez-Valencia J."/>
        </authorList>
    </citation>
    <scope>NUCLEOTIDE SEQUENCE</scope>
</reference>
<proteinExistence type="inferred from homology"/>
<sequence length="122" mass="13583">MLEQHRPDCLVADAFTWTTELAARLGIPKGRGDADNSYGVLVNSFYELEPLYADHYRSAVVKRAWYVGPVSLFADGAGEKESRGMVTVTEAATVSGQGFVWVVKRREDQPEGFEERVEEQGL</sequence>
<evidence type="ECO:0000313" key="4">
    <source>
        <dbReference type="Proteomes" id="UP001154282"/>
    </source>
</evidence>
<dbReference type="EMBL" id="CAMGYJ010000010">
    <property type="protein sequence ID" value="CAI0554433.1"/>
    <property type="molecule type" value="Genomic_DNA"/>
</dbReference>
<dbReference type="PANTHER" id="PTHR48047">
    <property type="entry name" value="GLYCOSYLTRANSFERASE"/>
    <property type="match status" value="1"/>
</dbReference>
<comment type="similarity">
    <text evidence="1">Belongs to the UDP-glycosyltransferase family.</text>
</comment>
<comment type="caution">
    <text evidence="3">The sequence shown here is derived from an EMBL/GenBank/DDBJ whole genome shotgun (WGS) entry which is preliminary data.</text>
</comment>
<protein>
    <submittedName>
        <fullName evidence="3">Uncharacterized protein</fullName>
    </submittedName>
</protein>
<evidence type="ECO:0000256" key="1">
    <source>
        <dbReference type="ARBA" id="ARBA00009995"/>
    </source>
</evidence>
<organism evidence="3 4">
    <name type="scientific">Linum tenue</name>
    <dbReference type="NCBI Taxonomy" id="586396"/>
    <lineage>
        <taxon>Eukaryota</taxon>
        <taxon>Viridiplantae</taxon>
        <taxon>Streptophyta</taxon>
        <taxon>Embryophyta</taxon>
        <taxon>Tracheophyta</taxon>
        <taxon>Spermatophyta</taxon>
        <taxon>Magnoliopsida</taxon>
        <taxon>eudicotyledons</taxon>
        <taxon>Gunneridae</taxon>
        <taxon>Pentapetalae</taxon>
        <taxon>rosids</taxon>
        <taxon>fabids</taxon>
        <taxon>Malpighiales</taxon>
        <taxon>Linaceae</taxon>
        <taxon>Linum</taxon>
    </lineage>
</organism>
<keyword evidence="4" id="KW-1185">Reference proteome</keyword>
<feature type="non-terminal residue" evidence="3">
    <location>
        <position position="122"/>
    </location>
</feature>